<keyword evidence="2" id="KW-1185">Reference proteome</keyword>
<comment type="caution">
    <text evidence="1">The sequence shown here is derived from an EMBL/GenBank/DDBJ whole genome shotgun (WGS) entry which is preliminary data.</text>
</comment>
<dbReference type="Gramene" id="mRNA:HanXRQr2_Chr10g0433221">
    <property type="protein sequence ID" value="mRNA:HanXRQr2_Chr10g0433221"/>
    <property type="gene ID" value="HanXRQr2_Chr10g0433221"/>
</dbReference>
<protein>
    <submittedName>
        <fullName evidence="1">Uncharacterized protein</fullName>
    </submittedName>
</protein>
<dbReference type="EMBL" id="MNCJ02000325">
    <property type="protein sequence ID" value="KAF5785820.1"/>
    <property type="molecule type" value="Genomic_DNA"/>
</dbReference>
<reference evidence="1" key="2">
    <citation type="submission" date="2020-06" db="EMBL/GenBank/DDBJ databases">
        <title>Helianthus annuus Genome sequencing and assembly Release 2.</title>
        <authorList>
            <person name="Gouzy J."/>
            <person name="Langlade N."/>
            <person name="Munos S."/>
        </authorList>
    </citation>
    <scope>NUCLEOTIDE SEQUENCE</scope>
    <source>
        <tissue evidence="1">Leaves</tissue>
    </source>
</reference>
<sequence>MQSQREAIVRLSGEKKELAEEAHKACLASEKKEKEYVDRIDKLELLVKQKVSECEANEKLLAEKTSECAASDGLVGEISADCRWLLSRALADRIVNSPELATYMYELGQAGYNSGRKYGYSEGKAAAVNKE</sequence>
<evidence type="ECO:0000313" key="2">
    <source>
        <dbReference type="Proteomes" id="UP000215914"/>
    </source>
</evidence>
<dbReference type="Proteomes" id="UP000215914">
    <property type="component" value="Unassembled WGS sequence"/>
</dbReference>
<evidence type="ECO:0000313" key="1">
    <source>
        <dbReference type="EMBL" id="KAF5785820.1"/>
    </source>
</evidence>
<proteinExistence type="predicted"/>
<organism evidence="1 2">
    <name type="scientific">Helianthus annuus</name>
    <name type="common">Common sunflower</name>
    <dbReference type="NCBI Taxonomy" id="4232"/>
    <lineage>
        <taxon>Eukaryota</taxon>
        <taxon>Viridiplantae</taxon>
        <taxon>Streptophyta</taxon>
        <taxon>Embryophyta</taxon>
        <taxon>Tracheophyta</taxon>
        <taxon>Spermatophyta</taxon>
        <taxon>Magnoliopsida</taxon>
        <taxon>eudicotyledons</taxon>
        <taxon>Gunneridae</taxon>
        <taxon>Pentapetalae</taxon>
        <taxon>asterids</taxon>
        <taxon>campanulids</taxon>
        <taxon>Asterales</taxon>
        <taxon>Asteraceae</taxon>
        <taxon>Asteroideae</taxon>
        <taxon>Heliantheae alliance</taxon>
        <taxon>Heliantheae</taxon>
        <taxon>Helianthus</taxon>
    </lineage>
</organism>
<name>A0A9K3HX53_HELAN</name>
<gene>
    <name evidence="1" type="ORF">HanXRQr2_Chr10g0433221</name>
</gene>
<dbReference type="AlphaFoldDB" id="A0A9K3HX53"/>
<reference evidence="1" key="1">
    <citation type="journal article" date="2017" name="Nature">
        <title>The sunflower genome provides insights into oil metabolism, flowering and Asterid evolution.</title>
        <authorList>
            <person name="Badouin H."/>
            <person name="Gouzy J."/>
            <person name="Grassa C.J."/>
            <person name="Murat F."/>
            <person name="Staton S.E."/>
            <person name="Cottret L."/>
            <person name="Lelandais-Briere C."/>
            <person name="Owens G.L."/>
            <person name="Carrere S."/>
            <person name="Mayjonade B."/>
            <person name="Legrand L."/>
            <person name="Gill N."/>
            <person name="Kane N.C."/>
            <person name="Bowers J.E."/>
            <person name="Hubner S."/>
            <person name="Bellec A."/>
            <person name="Berard A."/>
            <person name="Berges H."/>
            <person name="Blanchet N."/>
            <person name="Boniface M.C."/>
            <person name="Brunel D."/>
            <person name="Catrice O."/>
            <person name="Chaidir N."/>
            <person name="Claudel C."/>
            <person name="Donnadieu C."/>
            <person name="Faraut T."/>
            <person name="Fievet G."/>
            <person name="Helmstetter N."/>
            <person name="King M."/>
            <person name="Knapp S.J."/>
            <person name="Lai Z."/>
            <person name="Le Paslier M.C."/>
            <person name="Lippi Y."/>
            <person name="Lorenzon L."/>
            <person name="Mandel J.R."/>
            <person name="Marage G."/>
            <person name="Marchand G."/>
            <person name="Marquand E."/>
            <person name="Bret-Mestries E."/>
            <person name="Morien E."/>
            <person name="Nambeesan S."/>
            <person name="Nguyen T."/>
            <person name="Pegot-Espagnet P."/>
            <person name="Pouilly N."/>
            <person name="Raftis F."/>
            <person name="Sallet E."/>
            <person name="Schiex T."/>
            <person name="Thomas J."/>
            <person name="Vandecasteele C."/>
            <person name="Vares D."/>
            <person name="Vear F."/>
            <person name="Vautrin S."/>
            <person name="Crespi M."/>
            <person name="Mangin B."/>
            <person name="Burke J.M."/>
            <person name="Salse J."/>
            <person name="Munos S."/>
            <person name="Vincourt P."/>
            <person name="Rieseberg L.H."/>
            <person name="Langlade N.B."/>
        </authorList>
    </citation>
    <scope>NUCLEOTIDE SEQUENCE</scope>
    <source>
        <tissue evidence="1">Leaves</tissue>
    </source>
</reference>
<accession>A0A9K3HX53</accession>